<feature type="domain" description="Orc1-like AAA ATPase" evidence="5">
    <location>
        <begin position="275"/>
        <end position="407"/>
    </location>
</feature>
<dbReference type="PROSITE" id="PS50294">
    <property type="entry name" value="WD_REPEATS_REGION"/>
    <property type="match status" value="3"/>
</dbReference>
<dbReference type="EMBL" id="JAGSOG010000019">
    <property type="protein sequence ID" value="MBR7832959.1"/>
    <property type="molecule type" value="Genomic_DNA"/>
</dbReference>
<comment type="caution">
    <text evidence="6">The sequence shown here is derived from an EMBL/GenBank/DDBJ whole genome shotgun (WGS) entry which is preliminary data.</text>
</comment>
<feature type="region of interest" description="Disordered" evidence="4">
    <location>
        <begin position="684"/>
        <end position="706"/>
    </location>
</feature>
<evidence type="ECO:0000256" key="3">
    <source>
        <dbReference type="PROSITE-ProRule" id="PRU00221"/>
    </source>
</evidence>
<dbReference type="CDD" id="cd00200">
    <property type="entry name" value="WD40"/>
    <property type="match status" value="1"/>
</dbReference>
<dbReference type="Pfam" id="PF13191">
    <property type="entry name" value="AAA_16"/>
    <property type="match status" value="1"/>
</dbReference>
<dbReference type="InterPro" id="IPR041664">
    <property type="entry name" value="AAA_16"/>
</dbReference>
<dbReference type="PROSITE" id="PS50082">
    <property type="entry name" value="WD_REPEATS_2"/>
    <property type="match status" value="5"/>
</dbReference>
<sequence length="1484" mass="155847">MTEPSGHASAREARPASYEWVAAIYPTEHGARPLGSGFLIHPGDRVVTCAHVVWEKDTDLALEHVWVHLPNCAELVTKRFAVARTQLPRRWLECEPGDREVSPDDVAVLHLAETAGARYATRIRRPEPKHLPERPWSAFGFHDVTGDLSHGVVRNAVAHGQIRLCTTSEDRVDSGYSGAGIWCAPYDAVVGLIARADGTGANVRAITLWYAARILPEAGLAEAADRLAPDASGEAALTEWGWTLARDAEASAHWIPRARGGGGAFPQHTRPADLFRGRRTALEEIRDWLSAAAEPTGTLVVTGSPGSGKSAVLGRIVTTADPAAAAGLAPQDTEVRAEPGSVHCAVHAKGKTALEVAQEIARAASAGLPERAAGLTALLGPALSGPDSVPRRFAVVIDALDEAASADGARAIIRDVINPLTRDPRTRSVRLVVGSRRSDGTGGPLLELIDQARVIDLDARQYADDAGLVSYLDASLPPGRPRDVLWRSAVADIADRARGNYLKAQLDLLRRLTADQARPDAEPDANPAADAAPAEPATLPTAPEPVASTDRADTAEPGTAPAAELEPEIAPVDQTIEEVGESLSRYAEQIEGVGGHSTTALLTALAFAEAPGFTAELWSTAVSALNPDRRPPDPADLGRFAAGPAANLVTGSAAESDGRNTAVCYRLFHQALGDALLRTRAGAGAGSGASGATAQSEGRAEPDPDHRALSQALLKAGRALGWASAPGYLLRSLPGHAVLGGTVDDLLGEADYPLYADLPRLSVAADRATSEHARKRAELLRKTRGAHLADPFTRAAMFSVTEAQDRLGESFRRLRPPVPYRAAWASVVPQEVELVLNAHEGGVTTLCALTDGYGGTVLVTGGDDGAVKLWDETSTRPLGTLPGHEGAVSAVCTVRTRDGGVLLISGGEDRSVRVWDPRTQQEIAVMTGHDDAVTALCEIPGRPGSTGLVASGSLDGTVRIWDPATGRRRRILSGQLGEVASLCLVPASPGTSTILACGGFDGTVRLWRGPEWTPAPALPGSGHGTPRAMCAVPRAGSPGHLLAVGGSDTYCRVYDLDRDAPKPVRTLPHDGEITALCTLPTRGGGTRLAVADDSHVSVWDARTWLLPRRLTEPAEWVQSICAVSTGGGRALLALGVRRTGTVRLWDPDGGSAKRPVNTRGAASRAQVSALCEVPGIGARTRSTLARVGSDPVARLLDPSDGHCVRDFPEDEHLRVGTALCLLRDLGGQQILALGGEGHTIVLWNPSTGEHRTLRAEGDSVAALCAVTDDAGRTLLASAGENREVQVWDPLRRAQLRRLRCGEGGVHALCLVPAHRPERPGLGGGALLAAAGEDGGIHLWHTRNWRFARRIPAHDAPVTALCALPSRDGTRLLASCGADGGVRLWDPDTGDAVNDTLHGHKKSVNALCGIGGFSGAAAGRTLLVSGGDDRVVRLWNPDDDAPVLEIPVRHRVLCLAAVGELIHVGLTEGITALEVLGAGLRTVRS</sequence>
<organism evidence="6 7">
    <name type="scientific">Actinospica durhamensis</name>
    <dbReference type="NCBI Taxonomy" id="1508375"/>
    <lineage>
        <taxon>Bacteria</taxon>
        <taxon>Bacillati</taxon>
        <taxon>Actinomycetota</taxon>
        <taxon>Actinomycetes</taxon>
        <taxon>Catenulisporales</taxon>
        <taxon>Actinospicaceae</taxon>
        <taxon>Actinospica</taxon>
    </lineage>
</organism>
<feature type="repeat" description="WD" evidence="3">
    <location>
        <begin position="1350"/>
        <end position="1394"/>
    </location>
</feature>
<keyword evidence="7" id="KW-1185">Reference proteome</keyword>
<evidence type="ECO:0000313" key="6">
    <source>
        <dbReference type="EMBL" id="MBR7832959.1"/>
    </source>
</evidence>
<dbReference type="Pfam" id="PF13365">
    <property type="entry name" value="Trypsin_2"/>
    <property type="match status" value="1"/>
</dbReference>
<evidence type="ECO:0000259" key="5">
    <source>
        <dbReference type="Pfam" id="PF13191"/>
    </source>
</evidence>
<dbReference type="InterPro" id="IPR036322">
    <property type="entry name" value="WD40_repeat_dom_sf"/>
</dbReference>
<dbReference type="Proteomes" id="UP000675781">
    <property type="component" value="Unassembled WGS sequence"/>
</dbReference>
<evidence type="ECO:0000256" key="1">
    <source>
        <dbReference type="ARBA" id="ARBA00022574"/>
    </source>
</evidence>
<dbReference type="PRINTS" id="PR00320">
    <property type="entry name" value="GPROTEINBRPT"/>
</dbReference>
<reference evidence="6" key="1">
    <citation type="submission" date="2021-04" db="EMBL/GenBank/DDBJ databases">
        <title>Genome based classification of Actinospica acidithermotolerans sp. nov., an actinobacterium isolated from an Indonesian hot spring.</title>
        <authorList>
            <person name="Kusuma A.B."/>
            <person name="Putra K.E."/>
            <person name="Nafisah S."/>
            <person name="Loh J."/>
            <person name="Nouioui I."/>
            <person name="Goodfellow M."/>
        </authorList>
    </citation>
    <scope>NUCLEOTIDE SEQUENCE</scope>
    <source>
        <strain evidence="6">CSCA 57</strain>
    </source>
</reference>
<dbReference type="Gene3D" id="2.130.10.10">
    <property type="entry name" value="YVTN repeat-like/Quinoprotein amine dehydrogenase"/>
    <property type="match status" value="4"/>
</dbReference>
<feature type="repeat" description="WD" evidence="3">
    <location>
        <begin position="1421"/>
        <end position="1444"/>
    </location>
</feature>
<evidence type="ECO:0000256" key="4">
    <source>
        <dbReference type="SAM" id="MobiDB-lite"/>
    </source>
</evidence>
<keyword evidence="1 3" id="KW-0853">WD repeat</keyword>
<dbReference type="SUPFAM" id="SSF50978">
    <property type="entry name" value="WD40 repeat-like"/>
    <property type="match status" value="2"/>
</dbReference>
<dbReference type="InterPro" id="IPR027417">
    <property type="entry name" value="P-loop_NTPase"/>
</dbReference>
<name>A0A941EPU4_9ACTN</name>
<dbReference type="InterPro" id="IPR043504">
    <property type="entry name" value="Peptidase_S1_PA_chymotrypsin"/>
</dbReference>
<feature type="repeat" description="WD" evidence="3">
    <location>
        <begin position="836"/>
        <end position="880"/>
    </location>
</feature>
<dbReference type="SMART" id="SM00320">
    <property type="entry name" value="WD40"/>
    <property type="match status" value="12"/>
</dbReference>
<dbReference type="InterPro" id="IPR001680">
    <property type="entry name" value="WD40_rpt"/>
</dbReference>
<keyword evidence="2" id="KW-0677">Repeat</keyword>
<feature type="region of interest" description="Disordered" evidence="4">
    <location>
        <begin position="516"/>
        <end position="571"/>
    </location>
</feature>
<dbReference type="SUPFAM" id="SSF50494">
    <property type="entry name" value="Trypsin-like serine proteases"/>
    <property type="match status" value="1"/>
</dbReference>
<dbReference type="Gene3D" id="3.40.50.300">
    <property type="entry name" value="P-loop containing nucleotide triphosphate hydrolases"/>
    <property type="match status" value="1"/>
</dbReference>
<dbReference type="Pfam" id="PF00400">
    <property type="entry name" value="WD40"/>
    <property type="match status" value="6"/>
</dbReference>
<feature type="repeat" description="WD" evidence="3">
    <location>
        <begin position="881"/>
        <end position="925"/>
    </location>
</feature>
<dbReference type="RefSeq" id="WP_212527483.1">
    <property type="nucleotide sequence ID" value="NZ_JAGSOG010000019.1"/>
</dbReference>
<dbReference type="Gene3D" id="2.40.10.10">
    <property type="entry name" value="Trypsin-like serine proteases"/>
    <property type="match status" value="1"/>
</dbReference>
<evidence type="ECO:0000256" key="2">
    <source>
        <dbReference type="ARBA" id="ARBA00022737"/>
    </source>
</evidence>
<dbReference type="InterPro" id="IPR009003">
    <property type="entry name" value="Peptidase_S1_PA"/>
</dbReference>
<evidence type="ECO:0000313" key="7">
    <source>
        <dbReference type="Proteomes" id="UP000675781"/>
    </source>
</evidence>
<dbReference type="PANTHER" id="PTHR22847:SF637">
    <property type="entry name" value="WD REPEAT DOMAIN 5B"/>
    <property type="match status" value="1"/>
</dbReference>
<proteinExistence type="predicted"/>
<feature type="compositionally biased region" description="Low complexity" evidence="4">
    <location>
        <begin position="524"/>
        <end position="547"/>
    </location>
</feature>
<protein>
    <submittedName>
        <fullName evidence="6">Trypsin-like peptidase domain-containing protein</fullName>
    </submittedName>
</protein>
<gene>
    <name evidence="6" type="ORF">KDL01_06780</name>
</gene>
<feature type="repeat" description="WD" evidence="3">
    <location>
        <begin position="926"/>
        <end position="971"/>
    </location>
</feature>
<dbReference type="InterPro" id="IPR015943">
    <property type="entry name" value="WD40/YVTN_repeat-like_dom_sf"/>
</dbReference>
<feature type="compositionally biased region" description="Low complexity" evidence="4">
    <location>
        <begin position="560"/>
        <end position="571"/>
    </location>
</feature>
<dbReference type="PANTHER" id="PTHR22847">
    <property type="entry name" value="WD40 REPEAT PROTEIN"/>
    <property type="match status" value="1"/>
</dbReference>
<dbReference type="InterPro" id="IPR020472">
    <property type="entry name" value="WD40_PAC1"/>
</dbReference>
<accession>A0A941EPU4</accession>
<dbReference type="SUPFAM" id="SSF52540">
    <property type="entry name" value="P-loop containing nucleoside triphosphate hydrolases"/>
    <property type="match status" value="1"/>
</dbReference>